<protein>
    <submittedName>
        <fullName evidence="1">Uncharacterized protein</fullName>
    </submittedName>
</protein>
<keyword evidence="2" id="KW-1185">Reference proteome</keyword>
<evidence type="ECO:0000313" key="2">
    <source>
        <dbReference type="Proteomes" id="UP000613974"/>
    </source>
</evidence>
<comment type="caution">
    <text evidence="1">The sequence shown here is derived from an EMBL/GenBank/DDBJ whole genome shotgun (WGS) entry which is preliminary data.</text>
</comment>
<evidence type="ECO:0000313" key="1">
    <source>
        <dbReference type="EMBL" id="GHI71315.1"/>
    </source>
</evidence>
<name>A0ABQ3ST39_9ACTN</name>
<proteinExistence type="predicted"/>
<dbReference type="Proteomes" id="UP000613974">
    <property type="component" value="Unassembled WGS sequence"/>
</dbReference>
<gene>
    <name evidence="1" type="ORF">Snoj_52330</name>
</gene>
<dbReference type="RefSeq" id="WP_189736020.1">
    <property type="nucleotide sequence ID" value="NZ_BMRL01000004.1"/>
</dbReference>
<reference evidence="2" key="1">
    <citation type="submission" date="2023-07" db="EMBL/GenBank/DDBJ databases">
        <title>Whole genome shotgun sequence of Streptomyces nojiriensis NBRC 13794.</title>
        <authorList>
            <person name="Komaki H."/>
            <person name="Tamura T."/>
        </authorList>
    </citation>
    <scope>NUCLEOTIDE SEQUENCE [LARGE SCALE GENOMIC DNA]</scope>
    <source>
        <strain evidence="2">NBRC 13794</strain>
    </source>
</reference>
<dbReference type="GeneID" id="95589556"/>
<accession>A0ABQ3ST39</accession>
<dbReference type="EMBL" id="BNEC01000005">
    <property type="protein sequence ID" value="GHI71315.1"/>
    <property type="molecule type" value="Genomic_DNA"/>
</dbReference>
<sequence>MDSNTIITTCATAAAVGSLWASTVQARALKVHNRTSVMPHLQIRQVKNYENGRTGLQVLNVGLGPALVTRSTVELDGVPVGQWDWPTFESMSADWPQRPSMYALFGGVSFPMGDCQYLVHLDDYDEARHAWFWELVAGRLSIEIEYESFYWGDNLRAVPPPL</sequence>
<organism evidence="1 2">
    <name type="scientific">Streptomyces nojiriensis</name>
    <dbReference type="NCBI Taxonomy" id="66374"/>
    <lineage>
        <taxon>Bacteria</taxon>
        <taxon>Bacillati</taxon>
        <taxon>Actinomycetota</taxon>
        <taxon>Actinomycetes</taxon>
        <taxon>Kitasatosporales</taxon>
        <taxon>Streptomycetaceae</taxon>
        <taxon>Streptomyces</taxon>
    </lineage>
</organism>